<feature type="transmembrane region" description="Helical" evidence="1">
    <location>
        <begin position="362"/>
        <end position="380"/>
    </location>
</feature>
<keyword evidence="1" id="KW-0472">Membrane</keyword>
<organism evidence="2 3">
    <name type="scientific">Hyphococcus aureus</name>
    <dbReference type="NCBI Taxonomy" id="2666033"/>
    <lineage>
        <taxon>Bacteria</taxon>
        <taxon>Pseudomonadati</taxon>
        <taxon>Pseudomonadota</taxon>
        <taxon>Alphaproteobacteria</taxon>
        <taxon>Parvularculales</taxon>
        <taxon>Parvularculaceae</taxon>
        <taxon>Hyphococcus</taxon>
    </lineage>
</organism>
<keyword evidence="3" id="KW-1185">Reference proteome</keyword>
<comment type="caution">
    <text evidence="2">The sequence shown here is derived from an EMBL/GenBank/DDBJ whole genome shotgun (WGS) entry which is preliminary data.</text>
</comment>
<dbReference type="RefSeq" id="WP_379880744.1">
    <property type="nucleotide sequence ID" value="NZ_JBHPON010000001.1"/>
</dbReference>
<accession>A0ABW1KQU1</accession>
<feature type="transmembrane region" description="Helical" evidence="1">
    <location>
        <begin position="223"/>
        <end position="244"/>
    </location>
</feature>
<evidence type="ECO:0000256" key="1">
    <source>
        <dbReference type="SAM" id="Phobius"/>
    </source>
</evidence>
<feature type="transmembrane region" description="Helical" evidence="1">
    <location>
        <begin position="127"/>
        <end position="145"/>
    </location>
</feature>
<evidence type="ECO:0000313" key="3">
    <source>
        <dbReference type="Proteomes" id="UP001596116"/>
    </source>
</evidence>
<name>A0ABW1KQU1_9PROT</name>
<feature type="transmembrane region" description="Helical" evidence="1">
    <location>
        <begin position="182"/>
        <end position="211"/>
    </location>
</feature>
<dbReference type="EC" id="2.4.-.-" evidence="2"/>
<sequence>MAAPSQAIEAHFENSAGACRERSRFLMAISGVILVSCFLRIGSATPDVSWLIDMCARILNGEQGYIDIFETTPPVPVLLYMPGAWLEKYVGIPAELAVTGYTYATYLSALWLAWCILPRKLDGIGPSHWHVIFPLAIFLFILSYESFSQREMFAAALTLPMVCSLIAWRQTKQWPDIKLHTAAVLLASLGAAIKPPLFTLPLLLCGGYLLVTTRSLRPIYSSGLVATGFLFLFITAASLWAFPAYLDGVYQLMRDVYVPIRHDFYYGLFSDNIILAVACLALIRLRPANAVQFSETDKLFITTMTGFAIAYFFQGKYFDYHAVPIALFAFVIAWSSLLQNLPEEKGAAALTSLAPGKVNWRFYFMAASIAVISAGFFNSFDDDEPKLKDRSWAESLDHPTAMAISSGYITGFPLAREIDAQWINRTHCQWAVTYPEAVMRKQHVSEKQRRIFKKYQEEEINRVAALVPQKKPEIIIQSTTRQSIWLASLILEKNPTLFDDYDIVAEEDVFRIWRRKGSADKASPVASFKAGEQ</sequence>
<keyword evidence="2" id="KW-0328">Glycosyltransferase</keyword>
<feature type="transmembrane region" description="Helical" evidence="1">
    <location>
        <begin position="152"/>
        <end position="170"/>
    </location>
</feature>
<feature type="transmembrane region" description="Helical" evidence="1">
    <location>
        <begin position="320"/>
        <end position="341"/>
    </location>
</feature>
<feature type="transmembrane region" description="Helical" evidence="1">
    <location>
        <begin position="25"/>
        <end position="43"/>
    </location>
</feature>
<dbReference type="GO" id="GO:0016757">
    <property type="term" value="F:glycosyltransferase activity"/>
    <property type="evidence" value="ECO:0007669"/>
    <property type="project" value="UniProtKB-KW"/>
</dbReference>
<keyword evidence="2" id="KW-0808">Transferase</keyword>
<evidence type="ECO:0000313" key="2">
    <source>
        <dbReference type="EMBL" id="MFC6033969.1"/>
    </source>
</evidence>
<dbReference type="Proteomes" id="UP001596116">
    <property type="component" value="Unassembled WGS sequence"/>
</dbReference>
<keyword evidence="1" id="KW-0812">Transmembrane</keyword>
<feature type="transmembrane region" description="Helical" evidence="1">
    <location>
        <begin position="264"/>
        <end position="285"/>
    </location>
</feature>
<gene>
    <name evidence="2" type="ORF">ACFMB1_00360</name>
</gene>
<feature type="transmembrane region" description="Helical" evidence="1">
    <location>
        <begin position="297"/>
        <end position="314"/>
    </location>
</feature>
<protein>
    <submittedName>
        <fullName evidence="2">Glycosyltransferase family 87 protein</fullName>
        <ecNumber evidence="2">2.4.-.-</ecNumber>
    </submittedName>
</protein>
<dbReference type="EMBL" id="JBHPON010000001">
    <property type="protein sequence ID" value="MFC6033969.1"/>
    <property type="molecule type" value="Genomic_DNA"/>
</dbReference>
<reference evidence="2 3" key="1">
    <citation type="submission" date="2024-09" db="EMBL/GenBank/DDBJ databases">
        <authorList>
            <person name="Zhang Z.-H."/>
        </authorList>
    </citation>
    <scope>NUCLEOTIDE SEQUENCE [LARGE SCALE GENOMIC DNA]</scope>
    <source>
        <strain evidence="2 3">HHTR114</strain>
    </source>
</reference>
<keyword evidence="1" id="KW-1133">Transmembrane helix</keyword>
<proteinExistence type="predicted"/>